<reference evidence="4 5" key="1">
    <citation type="journal article" date="2018" name="BMC Genomics">
        <title>The genome of Naegleria lovaniensis, the basis for a comparative approach to unravel pathogenicity factors of the human pathogenic amoeba N. fowleri.</title>
        <authorList>
            <person name="Liechti N."/>
            <person name="Schurch N."/>
            <person name="Bruggmann R."/>
            <person name="Wittwer M."/>
        </authorList>
    </citation>
    <scope>NUCLEOTIDE SEQUENCE [LARGE SCALE GENOMIC DNA]</scope>
    <source>
        <strain evidence="4 5">ATCC 30569</strain>
    </source>
</reference>
<dbReference type="AlphaFoldDB" id="A0AA88GY54"/>
<dbReference type="PANTHER" id="PTHR46787:SF1">
    <property type="entry name" value="MOLECULAR CHAPERONE MKKS"/>
    <property type="match status" value="1"/>
</dbReference>
<evidence type="ECO:0000313" key="4">
    <source>
        <dbReference type="EMBL" id="KAG2388116.1"/>
    </source>
</evidence>
<evidence type="ECO:0000256" key="1">
    <source>
        <dbReference type="ARBA" id="ARBA00022946"/>
    </source>
</evidence>
<dbReference type="GO" id="GO:0051131">
    <property type="term" value="P:chaperone-mediated protein complex assembly"/>
    <property type="evidence" value="ECO:0007669"/>
    <property type="project" value="TreeGrafter"/>
</dbReference>
<dbReference type="PANTHER" id="PTHR46787">
    <property type="entry name" value="SYNDROMES PUTATIVE CHAPERONIN-RELATED"/>
    <property type="match status" value="1"/>
</dbReference>
<dbReference type="Gene3D" id="3.50.7.10">
    <property type="entry name" value="GroEL"/>
    <property type="match status" value="1"/>
</dbReference>
<dbReference type="GO" id="GO:0060271">
    <property type="term" value="P:cilium assembly"/>
    <property type="evidence" value="ECO:0007669"/>
    <property type="project" value="InterPro"/>
</dbReference>
<dbReference type="GO" id="GO:0005737">
    <property type="term" value="C:cytoplasm"/>
    <property type="evidence" value="ECO:0007669"/>
    <property type="project" value="TreeGrafter"/>
</dbReference>
<dbReference type="GO" id="GO:0005524">
    <property type="term" value="F:ATP binding"/>
    <property type="evidence" value="ECO:0007669"/>
    <property type="project" value="InterPro"/>
</dbReference>
<dbReference type="RefSeq" id="XP_044552108.1">
    <property type="nucleotide sequence ID" value="XM_044699871.1"/>
</dbReference>
<dbReference type="GO" id="GO:0051082">
    <property type="term" value="F:unfolded protein binding"/>
    <property type="evidence" value="ECO:0007669"/>
    <property type="project" value="InterPro"/>
</dbReference>
<dbReference type="InterPro" id="IPR002423">
    <property type="entry name" value="Cpn60/GroEL/TCP-1"/>
</dbReference>
<evidence type="ECO:0000256" key="2">
    <source>
        <dbReference type="ARBA" id="ARBA00023016"/>
    </source>
</evidence>
<dbReference type="InterPro" id="IPR027410">
    <property type="entry name" value="TCP-1-like_intermed_sf"/>
</dbReference>
<evidence type="ECO:0000313" key="5">
    <source>
        <dbReference type="Proteomes" id="UP000816034"/>
    </source>
</evidence>
<dbReference type="SUPFAM" id="SSF52029">
    <property type="entry name" value="GroEL apical domain-like"/>
    <property type="match status" value="1"/>
</dbReference>
<dbReference type="InterPro" id="IPR028790">
    <property type="entry name" value="MKKS"/>
</dbReference>
<name>A0AA88GY54_NAELO</name>
<dbReference type="Gene3D" id="1.10.560.10">
    <property type="entry name" value="GroEL-like equatorial domain"/>
    <property type="match status" value="1"/>
</dbReference>
<keyword evidence="1" id="KW-0809">Transit peptide</keyword>
<dbReference type="GO" id="GO:0005634">
    <property type="term" value="C:nucleus"/>
    <property type="evidence" value="ECO:0007669"/>
    <property type="project" value="TreeGrafter"/>
</dbReference>
<dbReference type="EMBL" id="PYSW02000011">
    <property type="protein sequence ID" value="KAG2388116.1"/>
    <property type="molecule type" value="Genomic_DNA"/>
</dbReference>
<comment type="caution">
    <text evidence="4">The sequence shown here is derived from an EMBL/GenBank/DDBJ whole genome shotgun (WGS) entry which is preliminary data.</text>
</comment>
<dbReference type="InterPro" id="IPR027413">
    <property type="entry name" value="GROEL-like_equatorial_sf"/>
</dbReference>
<organism evidence="4 5">
    <name type="scientific">Naegleria lovaniensis</name>
    <name type="common">Amoeba</name>
    <dbReference type="NCBI Taxonomy" id="51637"/>
    <lineage>
        <taxon>Eukaryota</taxon>
        <taxon>Discoba</taxon>
        <taxon>Heterolobosea</taxon>
        <taxon>Tetramitia</taxon>
        <taxon>Eutetramitia</taxon>
        <taxon>Vahlkampfiidae</taxon>
        <taxon>Naegleria</taxon>
    </lineage>
</organism>
<sequence>MKLLYDLRRLFSDCCGPHGKIILVGKEHQRDSDEICMTCCSSGILNFDLLEFSSDQQSDEEIVFQKTIKSFLKSHNFQYGFYGSSFGLLTCIMYILFKEDCENYSLFKLNYLLQNVVPQWMDEFFDRQQIPVQALSLKILLSIMKTKWCGNKLLRLSSHHVNVMSALSVRIFSHVFLPKFGSSQSIIGRKNDVNYVQLYGEGITYEDSVLKKGLIMNIPFPEIVKSVTKSKNIQNKKIIVFKESILLTPPKSEEAYTESNLGAMIKLRSSGEENTLDLVKERIKEWKQSGIEIVACQKLIDKPIQLLMLKHDIIPIERISQFYIDDVIRLTGASPISSIVFPIQKSDIGQITSISEIQVMGRSCIYFTNETAESEVYSVLLCSPSHSQSLELEHVMKSAQTGLKLLVSQPFVVAGSGVTEFLLAQYFTEQSRLDKSRIFSILSLQKEMELITRSLNMLSKTIAQKESSNMILEEYVLCMKQKNCDLSSSLTPSKHGLVVTPTYSCFSLNSQVTESEAKEVLRYSVEFDRTTQTMEFNIDSPNENEERNMILDISFAKKQAIASAFQCFHTLMQSTQTTRQ</sequence>
<evidence type="ECO:0000256" key="3">
    <source>
        <dbReference type="ARBA" id="ARBA00025467"/>
    </source>
</evidence>
<dbReference type="GeneID" id="68093422"/>
<accession>A0AA88GY54</accession>
<keyword evidence="2" id="KW-0346">Stress response</keyword>
<dbReference type="InterPro" id="IPR027409">
    <property type="entry name" value="GroEL-like_apical_dom_sf"/>
</dbReference>
<dbReference type="Gene3D" id="3.30.260.10">
    <property type="entry name" value="TCP-1-like chaperonin intermediate domain"/>
    <property type="match status" value="1"/>
</dbReference>
<comment type="function">
    <text evidence="3">Implicated in mitochondrial protein import and macromolecular assembly. May facilitate the correct folding of imported proteins. May also prevent misfolding and promote the refolding and proper assembly of unfolded polypeptides generated under stress conditions in the mitochondrial matrix.</text>
</comment>
<dbReference type="Proteomes" id="UP000816034">
    <property type="component" value="Unassembled WGS sequence"/>
</dbReference>
<protein>
    <submittedName>
        <fullName evidence="4">Uncharacterized protein</fullName>
    </submittedName>
</protein>
<dbReference type="GO" id="GO:0032502">
    <property type="term" value="P:developmental process"/>
    <property type="evidence" value="ECO:0007669"/>
    <property type="project" value="TreeGrafter"/>
</dbReference>
<proteinExistence type="predicted"/>
<dbReference type="Pfam" id="PF00118">
    <property type="entry name" value="Cpn60_TCP1"/>
    <property type="match status" value="1"/>
</dbReference>
<keyword evidence="5" id="KW-1185">Reference proteome</keyword>
<dbReference type="GO" id="GO:0006457">
    <property type="term" value="P:protein folding"/>
    <property type="evidence" value="ECO:0007669"/>
    <property type="project" value="InterPro"/>
</dbReference>
<gene>
    <name evidence="4" type="ORF">C9374_000966</name>
</gene>